<dbReference type="InterPro" id="IPR036935">
    <property type="entry name" value="Ribosomal_bL9_N_sf"/>
</dbReference>
<sequence length="154" mass="16740">MPKKLSVLLLEDIAQLGRAGDIAEVAEAYARNALFPQGKAALATAQVKTKKEMQDTAKRKHAEEELLAIQQTAEKMENTELAIPVSVNEDNEPYGGITAKTISELLQEQSGIAVPAKKISGPFPVKTLGSFSITIQLPQSVEFHMNIVVIKKDE</sequence>
<dbReference type="GO" id="GO:0019843">
    <property type="term" value="F:rRNA binding"/>
    <property type="evidence" value="ECO:0007669"/>
    <property type="project" value="UniProtKB-UniRule"/>
</dbReference>
<evidence type="ECO:0000256" key="3">
    <source>
        <dbReference type="ARBA" id="ARBA00022884"/>
    </source>
</evidence>
<dbReference type="GO" id="GO:1990904">
    <property type="term" value="C:ribonucleoprotein complex"/>
    <property type="evidence" value="ECO:0007669"/>
    <property type="project" value="UniProtKB-KW"/>
</dbReference>
<name>A0A1G1XBI8_9BACT</name>
<dbReference type="Gene3D" id="3.40.5.10">
    <property type="entry name" value="Ribosomal protein L9, N-terminal domain"/>
    <property type="match status" value="1"/>
</dbReference>
<gene>
    <name evidence="7" type="primary">rplI</name>
    <name evidence="10" type="ORF">A3E36_04435</name>
</gene>
<comment type="similarity">
    <text evidence="1 7">Belongs to the bacterial ribosomal protein bL9 family.</text>
</comment>
<dbReference type="GO" id="GO:0005840">
    <property type="term" value="C:ribosome"/>
    <property type="evidence" value="ECO:0007669"/>
    <property type="project" value="UniProtKB-KW"/>
</dbReference>
<keyword evidence="4 7" id="KW-0689">Ribosomal protein</keyword>
<dbReference type="PANTHER" id="PTHR21368">
    <property type="entry name" value="50S RIBOSOMAL PROTEIN L9"/>
    <property type="match status" value="1"/>
</dbReference>
<dbReference type="AlphaFoldDB" id="A0A1G1XBI8"/>
<dbReference type="Proteomes" id="UP000177941">
    <property type="component" value="Unassembled WGS sequence"/>
</dbReference>
<dbReference type="Pfam" id="PF01281">
    <property type="entry name" value="Ribosomal_L9_N"/>
    <property type="match status" value="1"/>
</dbReference>
<dbReference type="InterPro" id="IPR020594">
    <property type="entry name" value="Ribosomal_bL9_bac/chp"/>
</dbReference>
<comment type="function">
    <text evidence="7">Binds to the 23S rRNA.</text>
</comment>
<feature type="domain" description="Large ribosomal subunit protein bL9 C-terminal" evidence="9">
    <location>
        <begin position="69"/>
        <end position="150"/>
    </location>
</feature>
<evidence type="ECO:0000256" key="1">
    <source>
        <dbReference type="ARBA" id="ARBA00010605"/>
    </source>
</evidence>
<organism evidence="10 11">
    <name type="scientific">Candidatus Andersenbacteria bacterium RIFCSPHIGHO2_12_FULL_45_11b</name>
    <dbReference type="NCBI Taxonomy" id="1797282"/>
    <lineage>
        <taxon>Bacteria</taxon>
        <taxon>Candidatus Anderseniibacteriota</taxon>
    </lineage>
</organism>
<reference evidence="10 11" key="1">
    <citation type="journal article" date="2016" name="Nat. Commun.">
        <title>Thousands of microbial genomes shed light on interconnected biogeochemical processes in an aquifer system.</title>
        <authorList>
            <person name="Anantharaman K."/>
            <person name="Brown C.T."/>
            <person name="Hug L.A."/>
            <person name="Sharon I."/>
            <person name="Castelle C.J."/>
            <person name="Probst A.J."/>
            <person name="Thomas B.C."/>
            <person name="Singh A."/>
            <person name="Wilkins M.J."/>
            <person name="Karaoz U."/>
            <person name="Brodie E.L."/>
            <person name="Williams K.H."/>
            <person name="Hubbard S.S."/>
            <person name="Banfield J.F."/>
        </authorList>
    </citation>
    <scope>NUCLEOTIDE SEQUENCE [LARGE SCALE GENOMIC DNA]</scope>
</reference>
<proteinExistence type="inferred from homology"/>
<evidence type="ECO:0000256" key="7">
    <source>
        <dbReference type="HAMAP-Rule" id="MF_00503"/>
    </source>
</evidence>
<dbReference type="InterPro" id="IPR009027">
    <property type="entry name" value="Ribosomal_bL9/RNase_H1_N"/>
</dbReference>
<feature type="domain" description="Ribosomal protein L9" evidence="8">
    <location>
        <begin position="6"/>
        <end position="47"/>
    </location>
</feature>
<dbReference type="InterPro" id="IPR020069">
    <property type="entry name" value="Ribosomal_bL9_C"/>
</dbReference>
<dbReference type="SUPFAM" id="SSF55653">
    <property type="entry name" value="Ribosomal protein L9 C-domain"/>
    <property type="match status" value="1"/>
</dbReference>
<evidence type="ECO:0000256" key="6">
    <source>
        <dbReference type="ARBA" id="ARBA00035292"/>
    </source>
</evidence>
<dbReference type="HAMAP" id="MF_00503">
    <property type="entry name" value="Ribosomal_bL9"/>
    <property type="match status" value="1"/>
</dbReference>
<evidence type="ECO:0000259" key="9">
    <source>
        <dbReference type="Pfam" id="PF03948"/>
    </source>
</evidence>
<accession>A0A1G1XBI8</accession>
<comment type="caution">
    <text evidence="10">The sequence shown here is derived from an EMBL/GenBank/DDBJ whole genome shotgun (WGS) entry which is preliminary data.</text>
</comment>
<dbReference type="InterPro" id="IPR020070">
    <property type="entry name" value="Ribosomal_bL9_N"/>
</dbReference>
<dbReference type="GO" id="GO:0006412">
    <property type="term" value="P:translation"/>
    <property type="evidence" value="ECO:0007669"/>
    <property type="project" value="UniProtKB-UniRule"/>
</dbReference>
<protein>
    <recommendedName>
        <fullName evidence="6 7">Large ribosomal subunit protein bL9</fullName>
    </recommendedName>
</protein>
<dbReference type="InterPro" id="IPR036791">
    <property type="entry name" value="Ribosomal_bL9_C_sf"/>
</dbReference>
<evidence type="ECO:0000313" key="11">
    <source>
        <dbReference type="Proteomes" id="UP000177941"/>
    </source>
</evidence>
<evidence type="ECO:0000256" key="2">
    <source>
        <dbReference type="ARBA" id="ARBA00022730"/>
    </source>
</evidence>
<dbReference type="InterPro" id="IPR000244">
    <property type="entry name" value="Ribosomal_bL9"/>
</dbReference>
<dbReference type="SUPFAM" id="SSF55658">
    <property type="entry name" value="L9 N-domain-like"/>
    <property type="match status" value="1"/>
</dbReference>
<dbReference type="GO" id="GO:0003735">
    <property type="term" value="F:structural constituent of ribosome"/>
    <property type="evidence" value="ECO:0007669"/>
    <property type="project" value="InterPro"/>
</dbReference>
<dbReference type="Pfam" id="PF03948">
    <property type="entry name" value="Ribosomal_L9_C"/>
    <property type="match status" value="1"/>
</dbReference>
<evidence type="ECO:0000259" key="8">
    <source>
        <dbReference type="Pfam" id="PF01281"/>
    </source>
</evidence>
<dbReference type="NCBIfam" id="TIGR00158">
    <property type="entry name" value="L9"/>
    <property type="match status" value="1"/>
</dbReference>
<dbReference type="EMBL" id="MHHS01000031">
    <property type="protein sequence ID" value="OGY36647.1"/>
    <property type="molecule type" value="Genomic_DNA"/>
</dbReference>
<keyword evidence="2 7" id="KW-0699">rRNA-binding</keyword>
<evidence type="ECO:0000256" key="5">
    <source>
        <dbReference type="ARBA" id="ARBA00023274"/>
    </source>
</evidence>
<dbReference type="Gene3D" id="3.10.430.100">
    <property type="entry name" value="Ribosomal protein L9, C-terminal domain"/>
    <property type="match status" value="1"/>
</dbReference>
<keyword evidence="3 7" id="KW-0694">RNA-binding</keyword>
<evidence type="ECO:0000256" key="4">
    <source>
        <dbReference type="ARBA" id="ARBA00022980"/>
    </source>
</evidence>
<keyword evidence="5 7" id="KW-0687">Ribonucleoprotein</keyword>
<evidence type="ECO:0000313" key="10">
    <source>
        <dbReference type="EMBL" id="OGY36647.1"/>
    </source>
</evidence>